<feature type="transmembrane region" description="Helical" evidence="1">
    <location>
        <begin position="127"/>
        <end position="152"/>
    </location>
</feature>
<dbReference type="EMBL" id="CP019645">
    <property type="protein sequence ID" value="AQQ59180.1"/>
    <property type="molecule type" value="Genomic_DNA"/>
</dbReference>
<gene>
    <name evidence="2" type="ORF">XJ32_02570</name>
</gene>
<reference evidence="2 3" key="1">
    <citation type="submission" date="2017-02" db="EMBL/GenBank/DDBJ databases">
        <title>Whole genome sequencing of Helicobacter bilis strain AAQJH.</title>
        <authorList>
            <person name="Conlan S."/>
            <person name="Thomas P.J."/>
            <person name="Mullikin J."/>
            <person name="Palmore T.N."/>
            <person name="Frank K.M."/>
            <person name="Segre J.A."/>
        </authorList>
    </citation>
    <scope>NUCLEOTIDE SEQUENCE [LARGE SCALE GENOMIC DNA]</scope>
    <source>
        <strain evidence="2 3">AAQJH</strain>
    </source>
</reference>
<keyword evidence="1" id="KW-0812">Transmembrane</keyword>
<keyword evidence="1" id="KW-1133">Transmembrane helix</keyword>
<protein>
    <submittedName>
        <fullName evidence="2">Uncharacterized protein</fullName>
    </submittedName>
</protein>
<feature type="transmembrane region" description="Helical" evidence="1">
    <location>
        <begin position="36"/>
        <end position="56"/>
    </location>
</feature>
<name>A0A1Q2LFI3_9HELI</name>
<dbReference type="AlphaFoldDB" id="A0A1Q2LFI3"/>
<proteinExistence type="predicted"/>
<keyword evidence="1" id="KW-0472">Membrane</keyword>
<feature type="transmembrane region" description="Helical" evidence="1">
    <location>
        <begin position="102"/>
        <end position="120"/>
    </location>
</feature>
<evidence type="ECO:0000256" key="1">
    <source>
        <dbReference type="SAM" id="Phobius"/>
    </source>
</evidence>
<feature type="transmembrane region" description="Helical" evidence="1">
    <location>
        <begin position="63"/>
        <end position="96"/>
    </location>
</feature>
<evidence type="ECO:0000313" key="2">
    <source>
        <dbReference type="EMBL" id="AQQ59180.1"/>
    </source>
</evidence>
<sequence length="154" mass="17573">MEKIYCRKIYYPTITSLCFAVTLMFARILFDISYSLIYDILAVCCGFVVAVIFSSLTKLKALCVAMLLFILYFCLFNVPMNAIIITLCGFGIQVLSLHLSNTLKLLIIILGFLTLAFVAYKSGAMRLTFFLQFVLLWHVLWFILGLVAINILRR</sequence>
<dbReference type="Proteomes" id="UP000188298">
    <property type="component" value="Chromosome"/>
</dbReference>
<accession>A0A1Q2LFI3</accession>
<dbReference type="RefSeq" id="WP_077388264.1">
    <property type="nucleotide sequence ID" value="NZ_CP019645.1"/>
</dbReference>
<dbReference type="KEGG" id="hbl:XJ32_02570"/>
<evidence type="ECO:0000313" key="3">
    <source>
        <dbReference type="Proteomes" id="UP000188298"/>
    </source>
</evidence>
<organism evidence="2 3">
    <name type="scientific">Helicobacter bilis</name>
    <dbReference type="NCBI Taxonomy" id="37372"/>
    <lineage>
        <taxon>Bacteria</taxon>
        <taxon>Pseudomonadati</taxon>
        <taxon>Campylobacterota</taxon>
        <taxon>Epsilonproteobacteria</taxon>
        <taxon>Campylobacterales</taxon>
        <taxon>Helicobacteraceae</taxon>
        <taxon>Helicobacter</taxon>
    </lineage>
</organism>